<dbReference type="Gene3D" id="3.90.550.50">
    <property type="match status" value="1"/>
</dbReference>
<name>A0ABP0VQA1_9BRYO</name>
<proteinExistence type="predicted"/>
<feature type="transmembrane region" description="Helical" evidence="2">
    <location>
        <begin position="51"/>
        <end position="74"/>
    </location>
</feature>
<feature type="compositionally biased region" description="Low complexity" evidence="1">
    <location>
        <begin position="118"/>
        <end position="137"/>
    </location>
</feature>
<dbReference type="InterPro" id="IPR006740">
    <property type="entry name" value="DUF604"/>
</dbReference>
<feature type="region of interest" description="Disordered" evidence="1">
    <location>
        <begin position="188"/>
        <end position="215"/>
    </location>
</feature>
<dbReference type="Proteomes" id="UP001497444">
    <property type="component" value="Chromosome 1"/>
</dbReference>
<dbReference type="PANTHER" id="PTHR10811">
    <property type="entry name" value="FRINGE-RELATED"/>
    <property type="match status" value="1"/>
</dbReference>
<evidence type="ECO:0000256" key="1">
    <source>
        <dbReference type="SAM" id="MobiDB-lite"/>
    </source>
</evidence>
<organism evidence="3 4">
    <name type="scientific">Sphagnum jensenii</name>
    <dbReference type="NCBI Taxonomy" id="128206"/>
    <lineage>
        <taxon>Eukaryota</taxon>
        <taxon>Viridiplantae</taxon>
        <taxon>Streptophyta</taxon>
        <taxon>Embryophyta</taxon>
        <taxon>Bryophyta</taxon>
        <taxon>Sphagnophytina</taxon>
        <taxon>Sphagnopsida</taxon>
        <taxon>Sphagnales</taxon>
        <taxon>Sphagnaceae</taxon>
        <taxon>Sphagnum</taxon>
    </lineage>
</organism>
<evidence type="ECO:0000313" key="3">
    <source>
        <dbReference type="EMBL" id="CAK9256352.1"/>
    </source>
</evidence>
<gene>
    <name evidence="3" type="ORF">CSSPJE1EN1_LOCUS1830</name>
</gene>
<protein>
    <submittedName>
        <fullName evidence="3">Uncharacterized protein</fullName>
    </submittedName>
</protein>
<feature type="region of interest" description="Disordered" evidence="1">
    <location>
        <begin position="113"/>
        <end position="137"/>
    </location>
</feature>
<dbReference type="EMBL" id="OZ020096">
    <property type="protein sequence ID" value="CAK9256352.1"/>
    <property type="molecule type" value="Genomic_DNA"/>
</dbReference>
<keyword evidence="2" id="KW-0472">Membrane</keyword>
<keyword evidence="2" id="KW-1133">Transmembrane helix</keyword>
<reference evidence="3 4" key="1">
    <citation type="submission" date="2024-02" db="EMBL/GenBank/DDBJ databases">
        <authorList>
            <consortium name="ELIXIR-Norway"/>
            <consortium name="Elixir Norway"/>
        </authorList>
    </citation>
    <scope>NUCLEOTIDE SEQUENCE [LARGE SCALE GENOMIC DNA]</scope>
</reference>
<sequence length="586" mass="65517">MARGGGAAAVAAASAGGGGGGTKSKFQFFGASQLLDQQLMQGMGTMGYRSITIFILVAIASVCSCIYMVQFLLLENGTDLDHSSSSSSSFCTQVHENLQAAATKISAVSSHDHHLPQTTAAAAPASPPTTKSPSTTATDLSRIVFGIGAAAKNWATRKEYIRLWWTSCGEKKLRGFVWLDEEVNGTIERSDEQQQQQQQQGDAEEDSSWPPHKISEDVSDRKRFNWRHDKHKAGVRLSRIVSETFRLGLPEVDWFVIGDDDTFFFPENLVNVLSQYDHTRMFYVGSSSETHVQNLFFSYNMAFGGGGFAISFPLAKALAQMQDQCNLRYGQMLGSDDRIYACTLELGVPLTKNLGFHQMDIKGDPFGILAAHPVTPILSIHHLDSISPIFPHMNQVQSLQKLTEAMKVESGSVMQQSICYDEQLKWSFSVSWGYVVHVHYGFLKPHEMEVAIRTFQTLQRKSDASAFPFKLRSYNSKDHCTHPTRYYMESMQGPLNNSNSNSSQGLLESVYFKGHYERRAKAKCHQPFMEVINSVNRIRVVKESIPEDWYQAPRRSCCKIQSWDKEEISIHIGTCQEGEYLTGKIS</sequence>
<dbReference type="Pfam" id="PF04646">
    <property type="entry name" value="DUF604"/>
    <property type="match status" value="1"/>
</dbReference>
<accession>A0ABP0VQA1</accession>
<evidence type="ECO:0000256" key="2">
    <source>
        <dbReference type="SAM" id="Phobius"/>
    </source>
</evidence>
<keyword evidence="4" id="KW-1185">Reference proteome</keyword>
<evidence type="ECO:0000313" key="4">
    <source>
        <dbReference type="Proteomes" id="UP001497444"/>
    </source>
</evidence>
<keyword evidence="2" id="KW-0812">Transmembrane</keyword>